<dbReference type="Proteomes" id="UP000289555">
    <property type="component" value="Chromosome"/>
</dbReference>
<reference evidence="3" key="1">
    <citation type="journal article" date="2019" name="Microbiol. Resour. Announc.">
        <title>Complete Genome Sequence of Halomonas olivaria, a Moderately Halophilic Bacterium Isolated from Olive Processing Effluents, Obtained by Nanopore Sequencing.</title>
        <authorList>
            <person name="Nagata S."/>
            <person name="Ii K.M."/>
            <person name="Tsukimi T."/>
            <person name="Miura M.C."/>
            <person name="Galipon J."/>
            <person name="Arakawa K."/>
        </authorList>
    </citation>
    <scope>NUCLEOTIDE SEQUENCE [LARGE SCALE GENOMIC DNA]</scope>
    <source>
        <strain evidence="3">TYRC17</strain>
    </source>
</reference>
<keyword evidence="3" id="KW-1185">Reference proteome</keyword>
<evidence type="ECO:0000259" key="1">
    <source>
        <dbReference type="Pfam" id="PF20142"/>
    </source>
</evidence>
<name>A0ABM7GFE4_9GAMM</name>
<dbReference type="InterPro" id="IPR052905">
    <property type="entry name" value="LD-transpeptidase_YkuD-like"/>
</dbReference>
<dbReference type="PANTHER" id="PTHR41533">
    <property type="entry name" value="L,D-TRANSPEPTIDASE HI_1667-RELATED"/>
    <property type="match status" value="1"/>
</dbReference>
<organism evidence="2 3">
    <name type="scientific">Vreelandella olivaria</name>
    <dbReference type="NCBI Taxonomy" id="390919"/>
    <lineage>
        <taxon>Bacteria</taxon>
        <taxon>Pseudomonadati</taxon>
        <taxon>Pseudomonadota</taxon>
        <taxon>Gammaproteobacteria</taxon>
        <taxon>Oceanospirillales</taxon>
        <taxon>Halomonadaceae</taxon>
        <taxon>Vreelandella</taxon>
    </lineage>
</organism>
<dbReference type="InterPro" id="IPR045380">
    <property type="entry name" value="LD_TPept_scaffold_dom"/>
</dbReference>
<protein>
    <recommendedName>
        <fullName evidence="1">L,D-transpeptidase scaffold domain-containing protein</fullName>
    </recommendedName>
</protein>
<sequence>MNDIQPLRQWAIGVALCLTLTHSPLGTSQAYADSVPLQQALTQQLSKMEAYRLPITEFYQLRDGQPAWQTARAVESLVAALNSLETDGLTPDDYHADTLLDEFQRSQAESEAAQATFDIKATRSLLLALDHLERGKVNPREIEPQWNTPRPERGYSLLRVVHAVDDRVIDNAIALARPSSPEYQQLRDALKQHYQLVNLGSVPYLAARDESLRPGDEDDDVSVLRQRLACGAKLIYKWLTAVLIP</sequence>
<gene>
    <name evidence="2" type="ORF">HORIV_15990</name>
</gene>
<accession>A0ABM7GFE4</accession>
<proteinExistence type="predicted"/>
<dbReference type="EMBL" id="AP019416">
    <property type="protein sequence ID" value="BBI49178.1"/>
    <property type="molecule type" value="Genomic_DNA"/>
</dbReference>
<dbReference type="Pfam" id="PF20142">
    <property type="entry name" value="Scaffold"/>
    <property type="match status" value="1"/>
</dbReference>
<evidence type="ECO:0000313" key="3">
    <source>
        <dbReference type="Proteomes" id="UP000289555"/>
    </source>
</evidence>
<evidence type="ECO:0000313" key="2">
    <source>
        <dbReference type="EMBL" id="BBI49178.1"/>
    </source>
</evidence>
<dbReference type="PANTHER" id="PTHR41533:SF1">
    <property type="entry name" value="L,D-TRANSPEPTIDASE YCBB-RELATED"/>
    <property type="match status" value="1"/>
</dbReference>
<feature type="domain" description="L,D-transpeptidase scaffold" evidence="1">
    <location>
        <begin position="55"/>
        <end position="190"/>
    </location>
</feature>